<reference evidence="7 8" key="1">
    <citation type="submission" date="2019-02" db="EMBL/GenBank/DDBJ databases">
        <title>Genomic Encyclopedia of Type Strains, Phase IV (KMG-IV): sequencing the most valuable type-strain genomes for metagenomic binning, comparative biology and taxonomic classification.</title>
        <authorList>
            <person name="Goeker M."/>
        </authorList>
    </citation>
    <scope>NUCLEOTIDE SEQUENCE [LARGE SCALE GENOMIC DNA]</scope>
    <source>
        <strain evidence="7 8">DSM 101727</strain>
    </source>
</reference>
<evidence type="ECO:0000256" key="1">
    <source>
        <dbReference type="ARBA" id="ARBA00004651"/>
    </source>
</evidence>
<feature type="transmembrane region" description="Helical" evidence="6">
    <location>
        <begin position="321"/>
        <end position="337"/>
    </location>
</feature>
<organism evidence="7 8">
    <name type="scientific">Herbihabitans rhizosphaerae</name>
    <dbReference type="NCBI Taxonomy" id="1872711"/>
    <lineage>
        <taxon>Bacteria</taxon>
        <taxon>Bacillati</taxon>
        <taxon>Actinomycetota</taxon>
        <taxon>Actinomycetes</taxon>
        <taxon>Pseudonocardiales</taxon>
        <taxon>Pseudonocardiaceae</taxon>
        <taxon>Herbihabitans</taxon>
    </lineage>
</organism>
<protein>
    <submittedName>
        <fullName evidence="7">Monosaccharide ABC transporter membrane protein (CUT2 family)</fullName>
    </submittedName>
</protein>
<evidence type="ECO:0000256" key="6">
    <source>
        <dbReference type="SAM" id="Phobius"/>
    </source>
</evidence>
<dbReference type="EMBL" id="SGWQ01000004">
    <property type="protein sequence ID" value="RZS38990.1"/>
    <property type="molecule type" value="Genomic_DNA"/>
</dbReference>
<evidence type="ECO:0000256" key="2">
    <source>
        <dbReference type="ARBA" id="ARBA00022475"/>
    </source>
</evidence>
<accession>A0A4Q7KSA4</accession>
<proteinExistence type="predicted"/>
<dbReference type="InterPro" id="IPR001851">
    <property type="entry name" value="ABC_transp_permease"/>
</dbReference>
<comment type="subcellular location">
    <subcellularLocation>
        <location evidence="1">Cell membrane</location>
        <topology evidence="1">Multi-pass membrane protein</topology>
    </subcellularLocation>
</comment>
<dbReference type="AlphaFoldDB" id="A0A4Q7KSA4"/>
<gene>
    <name evidence="7" type="ORF">EV193_104201</name>
</gene>
<keyword evidence="8" id="KW-1185">Reference proteome</keyword>
<feature type="transmembrane region" description="Helical" evidence="6">
    <location>
        <begin position="25"/>
        <end position="47"/>
    </location>
</feature>
<keyword evidence="4 6" id="KW-1133">Transmembrane helix</keyword>
<dbReference type="OrthoDB" id="3468954at2"/>
<keyword evidence="2" id="KW-1003">Cell membrane</keyword>
<feature type="transmembrane region" description="Helical" evidence="6">
    <location>
        <begin position="243"/>
        <end position="264"/>
    </location>
</feature>
<dbReference type="PANTHER" id="PTHR32196:SF63">
    <property type="entry name" value="INNER MEMBRANE ABC TRANSPORTER PERMEASE PROTEIN YJFF"/>
    <property type="match status" value="1"/>
</dbReference>
<dbReference type="Proteomes" id="UP000294257">
    <property type="component" value="Unassembled WGS sequence"/>
</dbReference>
<evidence type="ECO:0000256" key="4">
    <source>
        <dbReference type="ARBA" id="ARBA00022989"/>
    </source>
</evidence>
<evidence type="ECO:0000256" key="3">
    <source>
        <dbReference type="ARBA" id="ARBA00022692"/>
    </source>
</evidence>
<feature type="transmembrane region" description="Helical" evidence="6">
    <location>
        <begin position="190"/>
        <end position="211"/>
    </location>
</feature>
<feature type="transmembrane region" description="Helical" evidence="6">
    <location>
        <begin position="150"/>
        <end position="169"/>
    </location>
</feature>
<dbReference type="CDD" id="cd06579">
    <property type="entry name" value="TM_PBP1_transp_AraH_like"/>
    <property type="match status" value="1"/>
</dbReference>
<evidence type="ECO:0000256" key="5">
    <source>
        <dbReference type="ARBA" id="ARBA00023136"/>
    </source>
</evidence>
<sequence length="348" mass="36192">MTTDESTVDTNGVHTIERQSLRTRLLTANTFWIGLVLLGLVIVFSVLAPDAFPTVFTAQTLLIETAVLLVLAVGMTFVIITGGIDLSVGSVLIFAGMVSAKTMEAMSPNGNALNAGWDVILVGLVVAIAGGTAWGFLNGFLIAVAKIPPLIVTLGTLGAALGAASLINNGSDIRTVPTELRNTLGYGTSFGGIPNLVLVAVVITAVAAWLLHTTRFGRHTYAVGSNAEAARRSGIGVTRHLTLVYLLTGLLAGVAGFMSLAYYGSTTISAHATDNLNAIAAVVMGGTSLFGGIGSVLGTVIGVFIPAVLKKGFNIVGVQDFWQMIAVGAVLIAAVWFDQQRRRARNRL</sequence>
<dbReference type="GO" id="GO:0005886">
    <property type="term" value="C:plasma membrane"/>
    <property type="evidence" value="ECO:0007669"/>
    <property type="project" value="UniProtKB-SubCell"/>
</dbReference>
<name>A0A4Q7KSA4_9PSEU</name>
<keyword evidence="3 6" id="KW-0812">Transmembrane</keyword>
<dbReference type="Pfam" id="PF02653">
    <property type="entry name" value="BPD_transp_2"/>
    <property type="match status" value="1"/>
</dbReference>
<feature type="transmembrane region" description="Helical" evidence="6">
    <location>
        <begin position="67"/>
        <end position="98"/>
    </location>
</feature>
<feature type="transmembrane region" description="Helical" evidence="6">
    <location>
        <begin position="276"/>
        <end position="309"/>
    </location>
</feature>
<keyword evidence="5 6" id="KW-0472">Membrane</keyword>
<evidence type="ECO:0000313" key="8">
    <source>
        <dbReference type="Proteomes" id="UP000294257"/>
    </source>
</evidence>
<feature type="transmembrane region" description="Helical" evidence="6">
    <location>
        <begin position="119"/>
        <end position="144"/>
    </location>
</feature>
<evidence type="ECO:0000313" key="7">
    <source>
        <dbReference type="EMBL" id="RZS38990.1"/>
    </source>
</evidence>
<dbReference type="GO" id="GO:0022857">
    <property type="term" value="F:transmembrane transporter activity"/>
    <property type="evidence" value="ECO:0007669"/>
    <property type="project" value="InterPro"/>
</dbReference>
<dbReference type="PANTHER" id="PTHR32196">
    <property type="entry name" value="ABC TRANSPORTER PERMEASE PROTEIN YPHD-RELATED-RELATED"/>
    <property type="match status" value="1"/>
</dbReference>
<comment type="caution">
    <text evidence="7">The sequence shown here is derived from an EMBL/GenBank/DDBJ whole genome shotgun (WGS) entry which is preliminary data.</text>
</comment>